<reference evidence="10 11" key="1">
    <citation type="submission" date="2023-05" db="EMBL/GenBank/DDBJ databases">
        <title>Novel species of genus Flectobacillus isolated from stream in China.</title>
        <authorList>
            <person name="Lu H."/>
        </authorList>
    </citation>
    <scope>NUCLEOTIDE SEQUENCE [LARGE SCALE GENOMIC DNA]</scope>
    <source>
        <strain evidence="10 11">KCTC 42575</strain>
    </source>
</reference>
<dbReference type="Gene3D" id="2.60.40.1120">
    <property type="entry name" value="Carboxypeptidase-like, regulatory domain"/>
    <property type="match status" value="1"/>
</dbReference>
<feature type="signal peptide" evidence="8">
    <location>
        <begin position="1"/>
        <end position="34"/>
    </location>
</feature>
<dbReference type="InterPro" id="IPR039426">
    <property type="entry name" value="TonB-dep_rcpt-like"/>
</dbReference>
<dbReference type="Gene3D" id="2.170.130.10">
    <property type="entry name" value="TonB-dependent receptor, plug domain"/>
    <property type="match status" value="1"/>
</dbReference>
<sequence>MSKKRQFTKIPIKIMRISFVQMIVSVLCMSIANAGNVKAQDLLDQKVSIVSTNQAFEKVLETLEQEAHVKFMYSPQLIASGRKVSISAKKEKLSTLLESLLKPLKISYEVVDRKILLKRTEVGGFLENKVTTSVAQTIKGKITDAEKGDGIPGVSIAIKGTNQGTVSDEQGNYSLTVPDEKAVLVITSVGYIKAEVVVGNRFTVNISLNPDTQNLGEVVVVGYGTQKVTNVSGAIATVKGADIERLRPVRPEDALQGRASGVTIISNGSPGSKPTVLIRGIPSFSGTDPVVIIDGVPQTLNDLNAINAADIESMNVLKDAATTAIYGVKGGNGVIVVTTKNGAKNQKAEVSVSSNYGVQQVMRTIGVLNATEYAAILNEGSTLAGGGLIFKDLSSVGVGTNWQKQIFKEAPLQSHNVTVRGGSEQVQYFVSGGYTGQDGIVGGGKNSNFNRLNLTSNLTFQLSKKVKLLSNTSFVNIQSVGVQENSFNSIIGSALNFDPTVPVLNTVPNTVGKYGFSNLLLSEIFNPLTKLDNNYNQSNGNKWYGKLELQYEVIKNLTLASRFGYTNWNNTYKSFTPLAFYGPLNVENTMNADGSTVTGRHNSVYESKRTDNTYTFETFGTYNFALPNEHHFETVAGISLAKVSGDETNGSRQDVPFNSWEFADITAATGVNTADNVNAISMGNSQYFRKNLSYFGRVNYDWKDKYLVSFSARRDGSYAFGVDNKFANFYAGSLGWVVSSEDFFNVDFINYLKIRGSYGTIGNENVSPQYVGIISGGPSYAGDANSNGYTFGNTFVSGSTVGSYANTTLRWEKQIQSNVGFDARFGKYWSLSADYFDKSVDGLLFTPSVSLYLGTAAPPTANIGSTKSNGIDLNLGFTYPISKQGQFSTNITFTTAKNLVTATNSDGTAIIPGGNYFNGQSQSVTRFQQGYAPGYFYGYKTAGLFQNAAQISEAPTQTGAVPGDIRFVDVNKDGKITDLDKTEIGNPFPDFTMGWNLSLSLKNFDFTMFTYASVGNDVYRAYERNAIYSNKDRSVLGRWRGEGSTNDAKFPRFTFVDANSNIRVSDRYVEDGSFVKIKNVQVGYTLPTSWVSNKVFSKIRVYAQVKNAYTFTRYSGFDPEIPGGILDTGVDRGVYPQARTWSLGLDLKF</sequence>
<dbReference type="Gene3D" id="2.40.170.20">
    <property type="entry name" value="TonB-dependent receptor, beta-barrel domain"/>
    <property type="match status" value="1"/>
</dbReference>
<feature type="chain" id="PRO_5045644803" evidence="8">
    <location>
        <begin position="35"/>
        <end position="1149"/>
    </location>
</feature>
<accession>A0ABT6Y8D0</accession>
<keyword evidence="3 7" id="KW-1134">Transmembrane beta strand</keyword>
<evidence type="ECO:0000313" key="11">
    <source>
        <dbReference type="Proteomes" id="UP001236507"/>
    </source>
</evidence>
<keyword evidence="8" id="KW-0732">Signal</keyword>
<dbReference type="RefSeq" id="WP_283344695.1">
    <property type="nucleotide sequence ID" value="NZ_JASHIF010000009.1"/>
</dbReference>
<keyword evidence="5 7" id="KW-0472">Membrane</keyword>
<organism evidence="10 11">
    <name type="scientific">Flectobacillus roseus</name>
    <dbReference type="NCBI Taxonomy" id="502259"/>
    <lineage>
        <taxon>Bacteria</taxon>
        <taxon>Pseudomonadati</taxon>
        <taxon>Bacteroidota</taxon>
        <taxon>Cytophagia</taxon>
        <taxon>Cytophagales</taxon>
        <taxon>Flectobacillaceae</taxon>
        <taxon>Flectobacillus</taxon>
    </lineage>
</organism>
<name>A0ABT6Y8D0_9BACT</name>
<dbReference type="NCBIfam" id="TIGR04057">
    <property type="entry name" value="SusC_RagA_signa"/>
    <property type="match status" value="1"/>
</dbReference>
<keyword evidence="4 7" id="KW-0812">Transmembrane</keyword>
<keyword evidence="11" id="KW-1185">Reference proteome</keyword>
<evidence type="ECO:0000256" key="6">
    <source>
        <dbReference type="ARBA" id="ARBA00023237"/>
    </source>
</evidence>
<dbReference type="InterPro" id="IPR012910">
    <property type="entry name" value="Plug_dom"/>
</dbReference>
<dbReference type="InterPro" id="IPR036942">
    <property type="entry name" value="Beta-barrel_TonB_sf"/>
</dbReference>
<comment type="caution">
    <text evidence="10">The sequence shown here is derived from an EMBL/GenBank/DDBJ whole genome shotgun (WGS) entry which is preliminary data.</text>
</comment>
<evidence type="ECO:0000256" key="4">
    <source>
        <dbReference type="ARBA" id="ARBA00022692"/>
    </source>
</evidence>
<comment type="subcellular location">
    <subcellularLocation>
        <location evidence="1 7">Cell outer membrane</location>
        <topology evidence="1 7">Multi-pass membrane protein</topology>
    </subcellularLocation>
</comment>
<evidence type="ECO:0000256" key="5">
    <source>
        <dbReference type="ARBA" id="ARBA00023136"/>
    </source>
</evidence>
<dbReference type="InterPro" id="IPR023997">
    <property type="entry name" value="TonB-dep_OMP_SusC/RagA_CS"/>
</dbReference>
<dbReference type="EMBL" id="JASHIF010000009">
    <property type="protein sequence ID" value="MDI9859829.1"/>
    <property type="molecule type" value="Genomic_DNA"/>
</dbReference>
<dbReference type="Pfam" id="PF13715">
    <property type="entry name" value="CarbopepD_reg_2"/>
    <property type="match status" value="1"/>
</dbReference>
<dbReference type="InterPro" id="IPR023996">
    <property type="entry name" value="TonB-dep_OMP_SusC/RagA"/>
</dbReference>
<keyword evidence="10" id="KW-0675">Receptor</keyword>
<comment type="similarity">
    <text evidence="7">Belongs to the TonB-dependent receptor family.</text>
</comment>
<evidence type="ECO:0000256" key="1">
    <source>
        <dbReference type="ARBA" id="ARBA00004571"/>
    </source>
</evidence>
<evidence type="ECO:0000256" key="3">
    <source>
        <dbReference type="ARBA" id="ARBA00022452"/>
    </source>
</evidence>
<keyword evidence="6 7" id="KW-0998">Cell outer membrane</keyword>
<dbReference type="PROSITE" id="PS52016">
    <property type="entry name" value="TONB_DEPENDENT_REC_3"/>
    <property type="match status" value="1"/>
</dbReference>
<protein>
    <submittedName>
        <fullName evidence="10">TonB-dependent receptor</fullName>
    </submittedName>
</protein>
<evidence type="ECO:0000259" key="9">
    <source>
        <dbReference type="Pfam" id="PF07715"/>
    </source>
</evidence>
<evidence type="ECO:0000256" key="7">
    <source>
        <dbReference type="PROSITE-ProRule" id="PRU01360"/>
    </source>
</evidence>
<dbReference type="SUPFAM" id="SSF56935">
    <property type="entry name" value="Porins"/>
    <property type="match status" value="1"/>
</dbReference>
<dbReference type="Pfam" id="PF07715">
    <property type="entry name" value="Plug"/>
    <property type="match status" value="1"/>
</dbReference>
<gene>
    <name evidence="10" type="ORF">QM524_11470</name>
</gene>
<dbReference type="NCBIfam" id="TIGR04056">
    <property type="entry name" value="OMP_RagA_SusC"/>
    <property type="match status" value="1"/>
</dbReference>
<dbReference type="InterPro" id="IPR037066">
    <property type="entry name" value="Plug_dom_sf"/>
</dbReference>
<proteinExistence type="inferred from homology"/>
<feature type="domain" description="TonB-dependent receptor plug" evidence="9">
    <location>
        <begin position="229"/>
        <end position="334"/>
    </location>
</feature>
<dbReference type="InterPro" id="IPR008969">
    <property type="entry name" value="CarboxyPept-like_regulatory"/>
</dbReference>
<evidence type="ECO:0000313" key="10">
    <source>
        <dbReference type="EMBL" id="MDI9859829.1"/>
    </source>
</evidence>
<keyword evidence="2 7" id="KW-0813">Transport</keyword>
<dbReference type="SUPFAM" id="SSF49464">
    <property type="entry name" value="Carboxypeptidase regulatory domain-like"/>
    <property type="match status" value="1"/>
</dbReference>
<dbReference type="Proteomes" id="UP001236507">
    <property type="component" value="Unassembled WGS sequence"/>
</dbReference>
<evidence type="ECO:0000256" key="2">
    <source>
        <dbReference type="ARBA" id="ARBA00022448"/>
    </source>
</evidence>
<evidence type="ECO:0000256" key="8">
    <source>
        <dbReference type="SAM" id="SignalP"/>
    </source>
</evidence>